<name>A0A6A6DS96_9PEZI</name>
<protein>
    <submittedName>
        <fullName evidence="1">Uncharacterized protein</fullName>
    </submittedName>
</protein>
<evidence type="ECO:0000313" key="1">
    <source>
        <dbReference type="EMBL" id="KAF2180830.1"/>
    </source>
</evidence>
<sequence length="58" mass="6542">INCLCIIQDNQDNLGRELKVTPQIYQQLYVAISASSSQGVNEIQVSVIKRQAWDSLHL</sequence>
<dbReference type="AlphaFoldDB" id="A0A6A6DS96"/>
<dbReference type="EMBL" id="ML994656">
    <property type="protein sequence ID" value="KAF2180830.1"/>
    <property type="molecule type" value="Genomic_DNA"/>
</dbReference>
<proteinExistence type="predicted"/>
<dbReference type="OrthoDB" id="5125733at2759"/>
<reference evidence="1" key="1">
    <citation type="journal article" date="2020" name="Stud. Mycol.">
        <title>101 Dothideomycetes genomes: a test case for predicting lifestyles and emergence of pathogens.</title>
        <authorList>
            <person name="Haridas S."/>
            <person name="Albert R."/>
            <person name="Binder M."/>
            <person name="Bloem J."/>
            <person name="Labutti K."/>
            <person name="Salamov A."/>
            <person name="Andreopoulos B."/>
            <person name="Baker S."/>
            <person name="Barry K."/>
            <person name="Bills G."/>
            <person name="Bluhm B."/>
            <person name="Cannon C."/>
            <person name="Castanera R."/>
            <person name="Culley D."/>
            <person name="Daum C."/>
            <person name="Ezra D."/>
            <person name="Gonzalez J."/>
            <person name="Henrissat B."/>
            <person name="Kuo A."/>
            <person name="Liang C."/>
            <person name="Lipzen A."/>
            <person name="Lutzoni F."/>
            <person name="Magnuson J."/>
            <person name="Mondo S."/>
            <person name="Nolan M."/>
            <person name="Ohm R."/>
            <person name="Pangilinan J."/>
            <person name="Park H.-J."/>
            <person name="Ramirez L."/>
            <person name="Alfaro M."/>
            <person name="Sun H."/>
            <person name="Tritt A."/>
            <person name="Yoshinaga Y."/>
            <person name="Zwiers L.-H."/>
            <person name="Turgeon B."/>
            <person name="Goodwin S."/>
            <person name="Spatafora J."/>
            <person name="Crous P."/>
            <person name="Grigoriev I."/>
        </authorList>
    </citation>
    <scope>NUCLEOTIDE SEQUENCE</scope>
    <source>
        <strain evidence="1">CBS 207.26</strain>
    </source>
</reference>
<gene>
    <name evidence="1" type="ORF">K469DRAFT_591602</name>
</gene>
<accession>A0A6A6DS96</accession>
<organism evidence="1 2">
    <name type="scientific">Zopfia rhizophila CBS 207.26</name>
    <dbReference type="NCBI Taxonomy" id="1314779"/>
    <lineage>
        <taxon>Eukaryota</taxon>
        <taxon>Fungi</taxon>
        <taxon>Dikarya</taxon>
        <taxon>Ascomycota</taxon>
        <taxon>Pezizomycotina</taxon>
        <taxon>Dothideomycetes</taxon>
        <taxon>Dothideomycetes incertae sedis</taxon>
        <taxon>Zopfiaceae</taxon>
        <taxon>Zopfia</taxon>
    </lineage>
</organism>
<feature type="non-terminal residue" evidence="1">
    <location>
        <position position="1"/>
    </location>
</feature>
<dbReference type="Proteomes" id="UP000800200">
    <property type="component" value="Unassembled WGS sequence"/>
</dbReference>
<keyword evidence="2" id="KW-1185">Reference proteome</keyword>
<evidence type="ECO:0000313" key="2">
    <source>
        <dbReference type="Proteomes" id="UP000800200"/>
    </source>
</evidence>